<evidence type="ECO:0000256" key="6">
    <source>
        <dbReference type="ARBA" id="ARBA00022706"/>
    </source>
</evidence>
<dbReference type="InterPro" id="IPR001676">
    <property type="entry name" value="Picornavirus_capsid"/>
</dbReference>
<evidence type="ECO:0000313" key="16">
    <source>
        <dbReference type="Proteomes" id="UP000327161"/>
    </source>
</evidence>
<feature type="non-terminal residue" evidence="15">
    <location>
        <position position="293"/>
    </location>
</feature>
<protein>
    <recommendedName>
        <fullName evidence="3">Genome polyprotein</fullName>
    </recommendedName>
</protein>
<dbReference type="GO" id="GO:0046718">
    <property type="term" value="P:symbiont entry into host cell"/>
    <property type="evidence" value="ECO:0007669"/>
    <property type="project" value="UniProtKB-KW"/>
</dbReference>
<evidence type="ECO:0000256" key="4">
    <source>
        <dbReference type="ARBA" id="ARBA00022561"/>
    </source>
</evidence>
<evidence type="ECO:0000259" key="13">
    <source>
        <dbReference type="Pfam" id="PF00073"/>
    </source>
</evidence>
<dbReference type="InterPro" id="IPR029053">
    <property type="entry name" value="Viral_coat"/>
</dbReference>
<evidence type="ECO:0000256" key="5">
    <source>
        <dbReference type="ARBA" id="ARBA00022581"/>
    </source>
</evidence>
<comment type="subcellular location">
    <subcellularLocation>
        <location evidence="1">Host cytoplasm</location>
    </subcellularLocation>
    <subcellularLocation>
        <location evidence="2">Virion</location>
    </subcellularLocation>
</comment>
<sequence length="293" mass="31956">LGLQSTFNFVVPFISASDFRYNTVSVSTALNSDGWFTVWLLNPLTYPPNSPPTQQIVVMLSAGADFTYRLPITPQLAQGDGQGPHDNMECGEVSDHDASLISGHSVSLPTPHTNVQFFFDRYRFIGVVVSTVKNAPKPVSYLNGSKVKNIGAFFQTDNNKKPYSLISLSPVPSLCGVPISSILYAKRQNPSVKIAKLTAGDDFLYQCCPFTYVKFDLEFTVVPPMEFDTDYIVHWTPPGGTIAKMELMVGTSSSSAGNIDDLGENRSESLLSTNPTFFGRKGAKVSAVIPFCL</sequence>
<dbReference type="SUPFAM" id="SSF88633">
    <property type="entry name" value="Positive stranded ssRNA viruses"/>
    <property type="match status" value="1"/>
</dbReference>
<evidence type="ECO:0000256" key="9">
    <source>
        <dbReference type="ARBA" id="ARBA00022844"/>
    </source>
</evidence>
<keyword evidence="5" id="KW-0945">Host-virus interaction</keyword>
<evidence type="ECO:0000256" key="7">
    <source>
        <dbReference type="ARBA" id="ARBA00022707"/>
    </source>
</evidence>
<organism evidence="15 16">
    <name type="scientific">cosavirus A11</name>
    <dbReference type="NCBI Taxonomy" id="2757779"/>
    <lineage>
        <taxon>Viruses</taxon>
        <taxon>Riboviria</taxon>
        <taxon>Orthornavirae</taxon>
        <taxon>Pisuviricota</taxon>
        <taxon>Pisoniviricetes</taxon>
        <taxon>Picornavirales</taxon>
        <taxon>Picornaviridae</taxon>
        <taxon>Caphthovirinae</taxon>
        <taxon>Cosavirus</taxon>
        <taxon>Cosavirus asiani</taxon>
        <taxon>Cosavirus A</taxon>
    </lineage>
</organism>
<feature type="non-terminal residue" evidence="15">
    <location>
        <position position="1"/>
    </location>
</feature>
<keyword evidence="8" id="KW-1161">Viral attachment to host cell</keyword>
<keyword evidence="11" id="KW-0449">Lipoprotein</keyword>
<dbReference type="InterPro" id="IPR033703">
    <property type="entry name" value="Rhv-like"/>
</dbReference>
<keyword evidence="10" id="KW-1035">Host cytoplasm</keyword>
<proteinExistence type="predicted"/>
<evidence type="ECO:0000256" key="3">
    <source>
        <dbReference type="ARBA" id="ARBA00020107"/>
    </source>
</evidence>
<dbReference type="GO" id="GO:0019028">
    <property type="term" value="C:viral capsid"/>
    <property type="evidence" value="ECO:0007669"/>
    <property type="project" value="UniProtKB-KW"/>
</dbReference>
<dbReference type="EMBL" id="JN867760">
    <property type="protein sequence ID" value="AFJ04541.1"/>
    <property type="molecule type" value="Genomic_RNA"/>
</dbReference>
<dbReference type="Proteomes" id="UP000327161">
    <property type="component" value="Segment"/>
</dbReference>
<keyword evidence="9" id="KW-0946">Virion</keyword>
<feature type="domain" description="Picornavirus capsid VP1" evidence="14">
    <location>
        <begin position="87"/>
        <end position="291"/>
    </location>
</feature>
<evidence type="ECO:0000256" key="12">
    <source>
        <dbReference type="ARBA" id="ARBA00023296"/>
    </source>
</evidence>
<dbReference type="GO" id="GO:0019062">
    <property type="term" value="P:virion attachment to host cell"/>
    <property type="evidence" value="ECO:0007669"/>
    <property type="project" value="UniProtKB-KW"/>
</dbReference>
<evidence type="ECO:0000256" key="8">
    <source>
        <dbReference type="ARBA" id="ARBA00022804"/>
    </source>
</evidence>
<keyword evidence="12" id="KW-1160">Virus entry into host cell</keyword>
<dbReference type="Pfam" id="PF00073">
    <property type="entry name" value="Rhv"/>
    <property type="match status" value="1"/>
</dbReference>
<evidence type="ECO:0000259" key="14">
    <source>
        <dbReference type="Pfam" id="PF22663"/>
    </source>
</evidence>
<reference evidence="15 16" key="1">
    <citation type="journal article" date="2012" name="PLoS ONE">
        <title>Genetic diversity of the genus cosavirus in the family picornaviridae: a new species, recombination, and 26 new genotypes.</title>
        <authorList>
            <person name="Kapusinszky B."/>
            <person name="Phan T.G."/>
            <person name="Kapoor A."/>
            <person name="Delwart E.L."/>
        </authorList>
    </citation>
    <scope>NUCLEOTIDE SEQUENCE [LARGE SCALE GENOMIC DNA]</scope>
    <source>
        <strain evidence="15 16">NP1</strain>
    </source>
</reference>
<dbReference type="Pfam" id="PF22663">
    <property type="entry name" value="Rhv_5"/>
    <property type="match status" value="1"/>
</dbReference>
<keyword evidence="6" id="KW-1143">T=pseudo3 icosahedral capsid protein</keyword>
<dbReference type="GO" id="GO:0005198">
    <property type="term" value="F:structural molecule activity"/>
    <property type="evidence" value="ECO:0007669"/>
    <property type="project" value="InterPro"/>
</dbReference>
<accession>A0A7G0SDU5</accession>
<keyword evidence="7" id="KW-0519">Myristate</keyword>
<evidence type="ECO:0000256" key="11">
    <source>
        <dbReference type="ARBA" id="ARBA00023288"/>
    </source>
</evidence>
<dbReference type="Gene3D" id="2.60.120.20">
    <property type="match status" value="2"/>
</dbReference>
<evidence type="ECO:0000256" key="2">
    <source>
        <dbReference type="ARBA" id="ARBA00004328"/>
    </source>
</evidence>
<feature type="domain" description="Picornavirus capsid" evidence="13">
    <location>
        <begin position="1"/>
        <end position="39"/>
    </location>
</feature>
<evidence type="ECO:0000256" key="1">
    <source>
        <dbReference type="ARBA" id="ARBA00004192"/>
    </source>
</evidence>
<name>A0A7G0SDU5_9PICO</name>
<dbReference type="InterPro" id="IPR059138">
    <property type="entry name" value="Pico_VP1"/>
</dbReference>
<dbReference type="CDD" id="cd00205">
    <property type="entry name" value="rhv_like"/>
    <property type="match status" value="1"/>
</dbReference>
<evidence type="ECO:0000313" key="15">
    <source>
        <dbReference type="EMBL" id="AFJ04541.1"/>
    </source>
</evidence>
<keyword evidence="4" id="KW-0167">Capsid protein</keyword>
<evidence type="ECO:0000256" key="10">
    <source>
        <dbReference type="ARBA" id="ARBA00023200"/>
    </source>
</evidence>
<dbReference type="GO" id="GO:0043657">
    <property type="term" value="C:host cell"/>
    <property type="evidence" value="ECO:0007669"/>
    <property type="project" value="UniProtKB-SubCell"/>
</dbReference>